<reference evidence="2 3" key="1">
    <citation type="submission" date="2011-02" db="EMBL/GenBank/DDBJ databases">
        <title>The Genome Sequence of Sphaeroforma arctica JP610.</title>
        <authorList>
            <consortium name="The Broad Institute Genome Sequencing Platform"/>
            <person name="Russ C."/>
            <person name="Cuomo C."/>
            <person name="Young S.K."/>
            <person name="Zeng Q."/>
            <person name="Gargeya S."/>
            <person name="Alvarado L."/>
            <person name="Berlin A."/>
            <person name="Chapman S.B."/>
            <person name="Chen Z."/>
            <person name="Freedman E."/>
            <person name="Gellesch M."/>
            <person name="Goldberg J."/>
            <person name="Griggs A."/>
            <person name="Gujja S."/>
            <person name="Heilman E."/>
            <person name="Heiman D."/>
            <person name="Howarth C."/>
            <person name="Mehta T."/>
            <person name="Neiman D."/>
            <person name="Pearson M."/>
            <person name="Roberts A."/>
            <person name="Saif S."/>
            <person name="Shea T."/>
            <person name="Shenoy N."/>
            <person name="Sisk P."/>
            <person name="Stolte C."/>
            <person name="Sykes S."/>
            <person name="White J."/>
            <person name="Yandava C."/>
            <person name="Burger G."/>
            <person name="Gray M.W."/>
            <person name="Holland P.W.H."/>
            <person name="King N."/>
            <person name="Lang F.B.F."/>
            <person name="Roger A.J."/>
            <person name="Ruiz-Trillo I."/>
            <person name="Haas B."/>
            <person name="Nusbaum C."/>
            <person name="Birren B."/>
        </authorList>
    </citation>
    <scope>NUCLEOTIDE SEQUENCE [LARGE SCALE GENOMIC DNA]</scope>
    <source>
        <strain evidence="2 3">JP610</strain>
    </source>
</reference>
<dbReference type="AlphaFoldDB" id="A0A0L0FA85"/>
<name>A0A0L0FA85_9EUKA</name>
<gene>
    <name evidence="2" type="ORF">SARC_13996</name>
</gene>
<feature type="region of interest" description="Disordered" evidence="1">
    <location>
        <begin position="1"/>
        <end position="89"/>
    </location>
</feature>
<feature type="non-terminal residue" evidence="2">
    <location>
        <position position="89"/>
    </location>
</feature>
<evidence type="ECO:0000313" key="3">
    <source>
        <dbReference type="Proteomes" id="UP000054560"/>
    </source>
</evidence>
<feature type="compositionally biased region" description="Pro residues" evidence="1">
    <location>
        <begin position="47"/>
        <end position="58"/>
    </location>
</feature>
<feature type="compositionally biased region" description="Polar residues" evidence="1">
    <location>
        <begin position="61"/>
        <end position="72"/>
    </location>
</feature>
<proteinExistence type="predicted"/>
<dbReference type="Proteomes" id="UP000054560">
    <property type="component" value="Unassembled WGS sequence"/>
</dbReference>
<dbReference type="RefSeq" id="XP_014147348.1">
    <property type="nucleotide sequence ID" value="XM_014291873.1"/>
</dbReference>
<dbReference type="GeneID" id="25914500"/>
<dbReference type="EMBL" id="KQ245607">
    <property type="protein sequence ID" value="KNC73446.1"/>
    <property type="molecule type" value="Genomic_DNA"/>
</dbReference>
<sequence length="89" mass="9420">MKSIRKSITKTVSNSGLNTLKSKEKLNQSGSKDTLPTHVGNMDAQNSPPPRPPKPPPKASTEATSSHTPYNTRSEHVPSVAGSVKGSVK</sequence>
<feature type="compositionally biased region" description="Polar residues" evidence="1">
    <location>
        <begin position="9"/>
        <end position="20"/>
    </location>
</feature>
<accession>A0A0L0FA85</accession>
<evidence type="ECO:0000256" key="1">
    <source>
        <dbReference type="SAM" id="MobiDB-lite"/>
    </source>
</evidence>
<protein>
    <submittedName>
        <fullName evidence="2">Uncharacterized protein</fullName>
    </submittedName>
</protein>
<evidence type="ECO:0000313" key="2">
    <source>
        <dbReference type="EMBL" id="KNC73446.1"/>
    </source>
</evidence>
<organism evidence="2 3">
    <name type="scientific">Sphaeroforma arctica JP610</name>
    <dbReference type="NCBI Taxonomy" id="667725"/>
    <lineage>
        <taxon>Eukaryota</taxon>
        <taxon>Ichthyosporea</taxon>
        <taxon>Ichthyophonida</taxon>
        <taxon>Sphaeroforma</taxon>
    </lineage>
</organism>
<keyword evidence="3" id="KW-1185">Reference proteome</keyword>